<comment type="caution">
    <text evidence="2">The sequence shown here is derived from an EMBL/GenBank/DDBJ whole genome shotgun (WGS) entry which is preliminary data.</text>
</comment>
<keyword evidence="1" id="KW-0812">Transmembrane</keyword>
<gene>
    <name evidence="2" type="ORF">LCGC14_1525330</name>
</gene>
<accession>A0A0F9LCW9</accession>
<keyword evidence="1" id="KW-0472">Membrane</keyword>
<protein>
    <submittedName>
        <fullName evidence="2">Uncharacterized protein</fullName>
    </submittedName>
</protein>
<name>A0A0F9LCW9_9ZZZZ</name>
<sequence length="127" mass="13772">MTRSTAAAIFLSFAIAAGPAYADPEIVEPEVVPLFEGETAGFDGFLVPELRLDEYTLAETNVKDLRLKLASEKERCRKKLEVYVAKLEEATAPPDWHETPSFNRWLGFGIGVLATGAAIAATSALTK</sequence>
<evidence type="ECO:0000256" key="1">
    <source>
        <dbReference type="SAM" id="Phobius"/>
    </source>
</evidence>
<feature type="transmembrane region" description="Helical" evidence="1">
    <location>
        <begin position="105"/>
        <end position="125"/>
    </location>
</feature>
<proteinExistence type="predicted"/>
<dbReference type="EMBL" id="LAZR01011368">
    <property type="protein sequence ID" value="KKM62075.1"/>
    <property type="molecule type" value="Genomic_DNA"/>
</dbReference>
<reference evidence="2" key="1">
    <citation type="journal article" date="2015" name="Nature">
        <title>Complex archaea that bridge the gap between prokaryotes and eukaryotes.</title>
        <authorList>
            <person name="Spang A."/>
            <person name="Saw J.H."/>
            <person name="Jorgensen S.L."/>
            <person name="Zaremba-Niedzwiedzka K."/>
            <person name="Martijn J."/>
            <person name="Lind A.E."/>
            <person name="van Eijk R."/>
            <person name="Schleper C."/>
            <person name="Guy L."/>
            <person name="Ettema T.J."/>
        </authorList>
    </citation>
    <scope>NUCLEOTIDE SEQUENCE</scope>
</reference>
<dbReference type="AlphaFoldDB" id="A0A0F9LCW9"/>
<organism evidence="2">
    <name type="scientific">marine sediment metagenome</name>
    <dbReference type="NCBI Taxonomy" id="412755"/>
    <lineage>
        <taxon>unclassified sequences</taxon>
        <taxon>metagenomes</taxon>
        <taxon>ecological metagenomes</taxon>
    </lineage>
</organism>
<evidence type="ECO:0000313" key="2">
    <source>
        <dbReference type="EMBL" id="KKM62075.1"/>
    </source>
</evidence>
<keyword evidence="1" id="KW-1133">Transmembrane helix</keyword>